<dbReference type="PROSITE" id="PS50088">
    <property type="entry name" value="ANK_REPEAT"/>
    <property type="match status" value="1"/>
</dbReference>
<keyword evidence="5" id="KW-1185">Reference proteome</keyword>
<dbReference type="PANTHER" id="PTHR24189">
    <property type="entry name" value="MYOTROPHIN"/>
    <property type="match status" value="1"/>
</dbReference>
<dbReference type="InterPro" id="IPR036770">
    <property type="entry name" value="Ankyrin_rpt-contain_sf"/>
</dbReference>
<gene>
    <name evidence="4" type="ORF">K458DRAFT_467785</name>
</gene>
<evidence type="ECO:0000256" key="1">
    <source>
        <dbReference type="ARBA" id="ARBA00022737"/>
    </source>
</evidence>
<reference evidence="4" key="1">
    <citation type="journal article" date="2020" name="Stud. Mycol.">
        <title>101 Dothideomycetes genomes: a test case for predicting lifestyles and emergence of pathogens.</title>
        <authorList>
            <person name="Haridas S."/>
            <person name="Albert R."/>
            <person name="Binder M."/>
            <person name="Bloem J."/>
            <person name="Labutti K."/>
            <person name="Salamov A."/>
            <person name="Andreopoulos B."/>
            <person name="Baker S."/>
            <person name="Barry K."/>
            <person name="Bills G."/>
            <person name="Bluhm B."/>
            <person name="Cannon C."/>
            <person name="Castanera R."/>
            <person name="Culley D."/>
            <person name="Daum C."/>
            <person name="Ezra D."/>
            <person name="Gonzalez J."/>
            <person name="Henrissat B."/>
            <person name="Kuo A."/>
            <person name="Liang C."/>
            <person name="Lipzen A."/>
            <person name="Lutzoni F."/>
            <person name="Magnuson J."/>
            <person name="Mondo S."/>
            <person name="Nolan M."/>
            <person name="Ohm R."/>
            <person name="Pangilinan J."/>
            <person name="Park H.-J."/>
            <person name="Ramirez L."/>
            <person name="Alfaro M."/>
            <person name="Sun H."/>
            <person name="Tritt A."/>
            <person name="Yoshinaga Y."/>
            <person name="Zwiers L.-H."/>
            <person name="Turgeon B."/>
            <person name="Goodwin S."/>
            <person name="Spatafora J."/>
            <person name="Crous P."/>
            <person name="Grigoriev I."/>
        </authorList>
    </citation>
    <scope>NUCLEOTIDE SEQUENCE</scope>
    <source>
        <strain evidence="4">CBS 122367</strain>
    </source>
</reference>
<accession>A0A6G1JC93</accession>
<keyword evidence="1" id="KW-0677">Repeat</keyword>
<keyword evidence="2 3" id="KW-0040">ANK repeat</keyword>
<protein>
    <submittedName>
        <fullName evidence="4">Ankyrin</fullName>
    </submittedName>
</protein>
<dbReference type="Proteomes" id="UP000799291">
    <property type="component" value="Unassembled WGS sequence"/>
</dbReference>
<dbReference type="OrthoDB" id="1722345at2759"/>
<dbReference type="SMART" id="SM00248">
    <property type="entry name" value="ANK"/>
    <property type="match status" value="4"/>
</dbReference>
<dbReference type="SUPFAM" id="SSF48403">
    <property type="entry name" value="Ankyrin repeat"/>
    <property type="match status" value="1"/>
</dbReference>
<sequence length="283" mass="32468">MLEEVNLCYQAACEDDIDGVKKQVQRLLHNSRSTSEQNKPSSRWLFASLLIAIEKHNLELVQFLLNERVVDEDLPFESAVRARAFEILEFFLGLGWDINTPIYASYVEFSSIPICTSDRQMTEWLLDHGADPNSRCDWDLTPISQAIYAAPLELIDYLFSRGANPRCGQLLHHAVLRDKSDALQVVRQVAELGAPINEIKYETDPRGYSEREPFSLGTPLHRAAEFRKVGIIKYLLEMGADPQKLDSKRQTPRFWAETYGHTEMALILKEAEERQIHGTDIRY</sequence>
<dbReference type="AlphaFoldDB" id="A0A6G1JC93"/>
<dbReference type="InterPro" id="IPR002110">
    <property type="entry name" value="Ankyrin_rpt"/>
</dbReference>
<evidence type="ECO:0000313" key="4">
    <source>
        <dbReference type="EMBL" id="KAF2688152.1"/>
    </source>
</evidence>
<organism evidence="4 5">
    <name type="scientific">Lentithecium fluviatile CBS 122367</name>
    <dbReference type="NCBI Taxonomy" id="1168545"/>
    <lineage>
        <taxon>Eukaryota</taxon>
        <taxon>Fungi</taxon>
        <taxon>Dikarya</taxon>
        <taxon>Ascomycota</taxon>
        <taxon>Pezizomycotina</taxon>
        <taxon>Dothideomycetes</taxon>
        <taxon>Pleosporomycetidae</taxon>
        <taxon>Pleosporales</taxon>
        <taxon>Massarineae</taxon>
        <taxon>Lentitheciaceae</taxon>
        <taxon>Lentithecium</taxon>
    </lineage>
</organism>
<evidence type="ECO:0000256" key="3">
    <source>
        <dbReference type="PROSITE-ProRule" id="PRU00023"/>
    </source>
</evidence>
<dbReference type="Gene3D" id="1.25.40.20">
    <property type="entry name" value="Ankyrin repeat-containing domain"/>
    <property type="match status" value="2"/>
</dbReference>
<dbReference type="InterPro" id="IPR050745">
    <property type="entry name" value="Multifunctional_regulatory"/>
</dbReference>
<dbReference type="Pfam" id="PF12796">
    <property type="entry name" value="Ank_2"/>
    <property type="match status" value="1"/>
</dbReference>
<dbReference type="PANTHER" id="PTHR24189:SF50">
    <property type="entry name" value="ANKYRIN REPEAT AND SOCS BOX PROTEIN 2"/>
    <property type="match status" value="1"/>
</dbReference>
<evidence type="ECO:0000256" key="2">
    <source>
        <dbReference type="ARBA" id="ARBA00023043"/>
    </source>
</evidence>
<dbReference type="PROSITE" id="PS50297">
    <property type="entry name" value="ANK_REP_REGION"/>
    <property type="match status" value="1"/>
</dbReference>
<dbReference type="EMBL" id="MU005574">
    <property type="protein sequence ID" value="KAF2688152.1"/>
    <property type="molecule type" value="Genomic_DNA"/>
</dbReference>
<feature type="repeat" description="ANK" evidence="3">
    <location>
        <begin position="215"/>
        <end position="247"/>
    </location>
</feature>
<proteinExistence type="predicted"/>
<evidence type="ECO:0000313" key="5">
    <source>
        <dbReference type="Proteomes" id="UP000799291"/>
    </source>
</evidence>
<name>A0A6G1JC93_9PLEO</name>